<dbReference type="InterPro" id="IPR002220">
    <property type="entry name" value="DapA-like"/>
</dbReference>
<dbReference type="PANTHER" id="PTHR42849">
    <property type="entry name" value="N-ACETYLNEURAMINATE LYASE"/>
    <property type="match status" value="1"/>
</dbReference>
<dbReference type="AlphaFoldDB" id="A0A382A866"/>
<dbReference type="GO" id="GO:0008747">
    <property type="term" value="F:N-acetylneuraminate lyase activity"/>
    <property type="evidence" value="ECO:0007669"/>
    <property type="project" value="TreeGrafter"/>
</dbReference>
<dbReference type="Gene3D" id="3.20.20.70">
    <property type="entry name" value="Aldolase class I"/>
    <property type="match status" value="1"/>
</dbReference>
<dbReference type="InterPro" id="IPR013785">
    <property type="entry name" value="Aldolase_TIM"/>
</dbReference>
<dbReference type="SMART" id="SM01130">
    <property type="entry name" value="DHDPS"/>
    <property type="match status" value="1"/>
</dbReference>
<organism evidence="1">
    <name type="scientific">marine metagenome</name>
    <dbReference type="NCBI Taxonomy" id="408172"/>
    <lineage>
        <taxon>unclassified sequences</taxon>
        <taxon>metagenomes</taxon>
        <taxon>ecological metagenomes</taxon>
    </lineage>
</organism>
<gene>
    <name evidence="1" type="ORF">METZ01_LOCUS150612</name>
</gene>
<reference evidence="1" key="1">
    <citation type="submission" date="2018-05" db="EMBL/GenBank/DDBJ databases">
        <authorList>
            <person name="Lanie J.A."/>
            <person name="Ng W.-L."/>
            <person name="Kazmierczak K.M."/>
            <person name="Andrzejewski T.M."/>
            <person name="Davidsen T.M."/>
            <person name="Wayne K.J."/>
            <person name="Tettelin H."/>
            <person name="Glass J.I."/>
            <person name="Rusch D."/>
            <person name="Podicherti R."/>
            <person name="Tsui H.-C.T."/>
            <person name="Winkler M.E."/>
        </authorList>
    </citation>
    <scope>NUCLEOTIDE SEQUENCE</scope>
</reference>
<protein>
    <recommendedName>
        <fullName evidence="2">Dihydrodipicolinate synthase</fullName>
    </recommendedName>
</protein>
<evidence type="ECO:0000313" key="1">
    <source>
        <dbReference type="EMBL" id="SVA97758.1"/>
    </source>
</evidence>
<sequence>MNKLVKLKNLKGIFPILYSFFNKNNSLDIKLMRDQISLINDIKSHGIACLGLATEVHKLDFNEKVKIIELMMEKCSGLIPTAVTIQANNFREYVKLINIAKSNKADWIILQPLLKKNITDKDCFDFFDQLIPFTINTVVGVQNAKEYLGVGLNSYHINKLYNKYSNFRAIKGEASSVFMEEEIKKYPKDLVVFNGRGGQEIIDNLTIGCRGIVPCLDGADKLIKIYEYFKLKKIDKAEKEYNKIIPVIVFIMQSIENLVCYGKRVCAYRMGIKNVYDRDPFLKPTDFGIKKAKTISDFLGKF</sequence>
<evidence type="ECO:0008006" key="2">
    <source>
        <dbReference type="Google" id="ProtNLM"/>
    </source>
</evidence>
<accession>A0A382A866</accession>
<dbReference type="GO" id="GO:0005829">
    <property type="term" value="C:cytosol"/>
    <property type="evidence" value="ECO:0007669"/>
    <property type="project" value="TreeGrafter"/>
</dbReference>
<dbReference type="SUPFAM" id="SSF51569">
    <property type="entry name" value="Aldolase"/>
    <property type="match status" value="1"/>
</dbReference>
<proteinExistence type="predicted"/>
<dbReference type="PANTHER" id="PTHR42849:SF1">
    <property type="entry name" value="N-ACETYLNEURAMINATE LYASE"/>
    <property type="match status" value="1"/>
</dbReference>
<name>A0A382A866_9ZZZZ</name>
<dbReference type="EMBL" id="UINC01024336">
    <property type="protein sequence ID" value="SVA97758.1"/>
    <property type="molecule type" value="Genomic_DNA"/>
</dbReference>
<dbReference type="GO" id="GO:0019262">
    <property type="term" value="P:N-acetylneuraminate catabolic process"/>
    <property type="evidence" value="ECO:0007669"/>
    <property type="project" value="TreeGrafter"/>
</dbReference>
<dbReference type="Pfam" id="PF00701">
    <property type="entry name" value="DHDPS"/>
    <property type="match status" value="1"/>
</dbReference>